<dbReference type="PANTHER" id="PTHR24317">
    <property type="entry name" value="PEROXISOMAL TRANS-2-ENOYL-COA REDUCTASE"/>
    <property type="match status" value="1"/>
</dbReference>
<dbReference type="RefSeq" id="WP_194676172.1">
    <property type="nucleotide sequence ID" value="NZ_JADKRP010000005.1"/>
</dbReference>
<comment type="catalytic activity">
    <reaction evidence="19">
        <text>(2E)-decenoyl-CoA + NADPH + H(+) = decanoyl-CoA + NADP(+)</text>
        <dbReference type="Rhea" id="RHEA:44960"/>
        <dbReference type="ChEBI" id="CHEBI:15378"/>
        <dbReference type="ChEBI" id="CHEBI:57783"/>
        <dbReference type="ChEBI" id="CHEBI:58349"/>
        <dbReference type="ChEBI" id="CHEBI:61406"/>
        <dbReference type="ChEBI" id="CHEBI:61430"/>
    </reaction>
    <physiologicalReaction direction="left-to-right" evidence="19">
        <dbReference type="Rhea" id="RHEA:44961"/>
    </physiologicalReaction>
</comment>
<keyword evidence="10" id="KW-0275">Fatty acid biosynthesis</keyword>
<comment type="catalytic activity">
    <reaction evidence="18">
        <text>a (2E)-enoyl-CoA + NADPH + H(+) = a 2,3-saturated acyl-CoA + NADP(+)</text>
        <dbReference type="Rhea" id="RHEA:33763"/>
        <dbReference type="ChEBI" id="CHEBI:15378"/>
        <dbReference type="ChEBI" id="CHEBI:57783"/>
        <dbReference type="ChEBI" id="CHEBI:58349"/>
        <dbReference type="ChEBI" id="CHEBI:58856"/>
        <dbReference type="ChEBI" id="CHEBI:65111"/>
        <dbReference type="EC" id="1.3.1.38"/>
    </reaction>
    <physiologicalReaction direction="left-to-right" evidence="18">
        <dbReference type="Rhea" id="RHEA:33764"/>
    </physiologicalReaction>
</comment>
<accession>A0A8I0VDJ1</accession>
<evidence type="ECO:0000256" key="3">
    <source>
        <dbReference type="ARBA" id="ARBA00022516"/>
    </source>
</evidence>
<evidence type="ECO:0000256" key="13">
    <source>
        <dbReference type="ARBA" id="ARBA00038849"/>
    </source>
</evidence>
<dbReference type="Pfam" id="PF13561">
    <property type="entry name" value="adh_short_C2"/>
    <property type="match status" value="1"/>
</dbReference>
<keyword evidence="8" id="KW-0443">Lipid metabolism</keyword>
<dbReference type="EC" id="1.3.1.38" evidence="13"/>
<comment type="catalytic activity">
    <reaction evidence="15">
        <text>(2E)-dodecenoyl-CoA + NADPH + H(+) = dodecanoyl-CoA + NADP(+)</text>
        <dbReference type="Rhea" id="RHEA:44964"/>
        <dbReference type="ChEBI" id="CHEBI:15378"/>
        <dbReference type="ChEBI" id="CHEBI:57330"/>
        <dbReference type="ChEBI" id="CHEBI:57375"/>
        <dbReference type="ChEBI" id="CHEBI:57783"/>
        <dbReference type="ChEBI" id="CHEBI:58349"/>
    </reaction>
    <physiologicalReaction direction="left-to-right" evidence="15">
        <dbReference type="Rhea" id="RHEA:44965"/>
    </physiologicalReaction>
</comment>
<dbReference type="EMBL" id="JADKRP010000005">
    <property type="protein sequence ID" value="MBF4632597.1"/>
    <property type="molecule type" value="Genomic_DNA"/>
</dbReference>
<reference evidence="21 22" key="1">
    <citation type="submission" date="2020-10" db="EMBL/GenBank/DDBJ databases">
        <title>Draft genome sequences of plant-associated actinobacteria.</title>
        <authorList>
            <person name="Tarlachkov S.V."/>
            <person name="Starodumova I.P."/>
            <person name="Dorofeeva L.V."/>
            <person name="Prisyazhnaya N.V."/>
            <person name="Roubtsova T.V."/>
            <person name="Chizhov V.N."/>
            <person name="Nadler S.A."/>
            <person name="Subbotin S.A."/>
            <person name="Evtushenko L.I."/>
        </authorList>
    </citation>
    <scope>NUCLEOTIDE SEQUENCE [LARGE SCALE GENOMIC DNA]</scope>
    <source>
        <strain evidence="21 22">VKM Ac-2886</strain>
    </source>
</reference>
<sequence>MQASAVTWGARGARVNCPSPGIISSPLAQDEMTSPNAAGYAAMIDTSAAGCMGNPSEVGDIAAYLLGAEGSFITGADLLIDGGVIAAMKAGQLG</sequence>
<keyword evidence="7" id="KW-0560">Oxidoreductase</keyword>
<evidence type="ECO:0000256" key="8">
    <source>
        <dbReference type="ARBA" id="ARBA00023098"/>
    </source>
</evidence>
<protein>
    <recommendedName>
        <fullName evidence="14">Peroxisomal trans-2-enoyl-CoA reductase</fullName>
        <ecNumber evidence="13">1.3.1.38</ecNumber>
    </recommendedName>
</protein>
<dbReference type="InterPro" id="IPR002347">
    <property type="entry name" value="SDR_fam"/>
</dbReference>
<dbReference type="AlphaFoldDB" id="A0A8I0VDJ1"/>
<comment type="subunit">
    <text evidence="12">Interacts with PEX5, probably required to target it into peroxisomes.</text>
</comment>
<evidence type="ECO:0000256" key="10">
    <source>
        <dbReference type="ARBA" id="ARBA00023160"/>
    </source>
</evidence>
<dbReference type="SUPFAM" id="SSF51735">
    <property type="entry name" value="NAD(P)-binding Rossmann-fold domains"/>
    <property type="match status" value="1"/>
</dbReference>
<keyword evidence="4" id="KW-0597">Phosphoprotein</keyword>
<evidence type="ECO:0000256" key="4">
    <source>
        <dbReference type="ARBA" id="ARBA00022553"/>
    </source>
</evidence>
<evidence type="ECO:0000256" key="1">
    <source>
        <dbReference type="ARBA" id="ARBA00004275"/>
    </source>
</evidence>
<comment type="pathway">
    <text evidence="2">Lipid metabolism.</text>
</comment>
<evidence type="ECO:0000256" key="5">
    <source>
        <dbReference type="ARBA" id="ARBA00022832"/>
    </source>
</evidence>
<evidence type="ECO:0000256" key="6">
    <source>
        <dbReference type="ARBA" id="ARBA00022857"/>
    </source>
</evidence>
<dbReference type="GO" id="GO:0006633">
    <property type="term" value="P:fatty acid biosynthetic process"/>
    <property type="evidence" value="ECO:0007669"/>
    <property type="project" value="UniProtKB-KW"/>
</dbReference>
<keyword evidence="5" id="KW-0276">Fatty acid metabolism</keyword>
<comment type="subcellular location">
    <subcellularLocation>
        <location evidence="1">Peroxisome</location>
    </subcellularLocation>
</comment>
<evidence type="ECO:0000256" key="17">
    <source>
        <dbReference type="ARBA" id="ARBA00049108"/>
    </source>
</evidence>
<keyword evidence="6" id="KW-0521">NADP</keyword>
<dbReference type="PANTHER" id="PTHR24317:SF7">
    <property type="entry name" value="PEROXISOMAL TRANS-2-ENOYL-COA REDUCTASE"/>
    <property type="match status" value="1"/>
</dbReference>
<evidence type="ECO:0000256" key="12">
    <source>
        <dbReference type="ARBA" id="ARBA00038622"/>
    </source>
</evidence>
<evidence type="ECO:0000313" key="22">
    <source>
        <dbReference type="Proteomes" id="UP000634579"/>
    </source>
</evidence>
<evidence type="ECO:0000256" key="2">
    <source>
        <dbReference type="ARBA" id="ARBA00005189"/>
    </source>
</evidence>
<dbReference type="InterPro" id="IPR052388">
    <property type="entry name" value="Peroxisomal_t2-enoyl-CoA_red"/>
</dbReference>
<evidence type="ECO:0000256" key="20">
    <source>
        <dbReference type="ARBA" id="ARBA00049559"/>
    </source>
</evidence>
<comment type="function">
    <text evidence="11">Participates in chain elongation of fatty acids. Catalyzes the reduction of trans-2-enoyl-CoAs of varying chain lengths from 6:1 to 16:1, having maximum activity with 10:1 CoA. Has no 2,4-dienoyl-CoA reductase activity.</text>
</comment>
<dbReference type="Gene3D" id="3.40.50.720">
    <property type="entry name" value="NAD(P)-binding Rossmann-like Domain"/>
    <property type="match status" value="1"/>
</dbReference>
<dbReference type="GO" id="GO:0019166">
    <property type="term" value="F:trans-2-enoyl-CoA reductase (NADPH) activity"/>
    <property type="evidence" value="ECO:0007669"/>
    <property type="project" value="UniProtKB-EC"/>
</dbReference>
<dbReference type="InterPro" id="IPR036291">
    <property type="entry name" value="NAD(P)-bd_dom_sf"/>
</dbReference>
<comment type="catalytic activity">
    <reaction evidence="17">
        <text>(2E)-hexenoyl-CoA + NADPH + H(+) = hexanoyl-CoA + NADP(+)</text>
        <dbReference type="Rhea" id="RHEA:44956"/>
        <dbReference type="ChEBI" id="CHEBI:15378"/>
        <dbReference type="ChEBI" id="CHEBI:57783"/>
        <dbReference type="ChEBI" id="CHEBI:58349"/>
        <dbReference type="ChEBI" id="CHEBI:62077"/>
        <dbReference type="ChEBI" id="CHEBI:62620"/>
    </reaction>
    <physiologicalReaction direction="left-to-right" evidence="17">
        <dbReference type="Rhea" id="RHEA:44957"/>
    </physiologicalReaction>
</comment>
<name>A0A8I0VDJ1_9MICO</name>
<dbReference type="PRINTS" id="PR00081">
    <property type="entry name" value="GDHRDH"/>
</dbReference>
<keyword evidence="9" id="KW-0576">Peroxisome</keyword>
<comment type="caution">
    <text evidence="21">The sequence shown here is derived from an EMBL/GenBank/DDBJ whole genome shotgun (WGS) entry which is preliminary data.</text>
</comment>
<evidence type="ECO:0000256" key="14">
    <source>
        <dbReference type="ARBA" id="ARBA00041063"/>
    </source>
</evidence>
<evidence type="ECO:0000256" key="19">
    <source>
        <dbReference type="ARBA" id="ARBA00049386"/>
    </source>
</evidence>
<proteinExistence type="predicted"/>
<keyword evidence="3" id="KW-0444">Lipid biosynthesis</keyword>
<comment type="catalytic activity">
    <reaction evidence="16">
        <text>(2E)-tetradecenoyl-CoA + NADPH + H(+) = tetradecanoyl-CoA + NADP(+)</text>
        <dbReference type="Rhea" id="RHEA:44968"/>
        <dbReference type="ChEBI" id="CHEBI:15378"/>
        <dbReference type="ChEBI" id="CHEBI:57385"/>
        <dbReference type="ChEBI" id="CHEBI:57783"/>
        <dbReference type="ChEBI" id="CHEBI:58349"/>
        <dbReference type="ChEBI" id="CHEBI:61405"/>
    </reaction>
    <physiologicalReaction direction="left-to-right" evidence="16">
        <dbReference type="Rhea" id="RHEA:44969"/>
    </physiologicalReaction>
</comment>
<evidence type="ECO:0000256" key="9">
    <source>
        <dbReference type="ARBA" id="ARBA00023140"/>
    </source>
</evidence>
<evidence type="ECO:0000256" key="18">
    <source>
        <dbReference type="ARBA" id="ARBA00049251"/>
    </source>
</evidence>
<evidence type="ECO:0000256" key="11">
    <source>
        <dbReference type="ARBA" id="ARBA00037124"/>
    </source>
</evidence>
<keyword evidence="22" id="KW-1185">Reference proteome</keyword>
<organism evidence="21 22">
    <name type="scientific">Clavibacter phaseoli</name>
    <dbReference type="NCBI Taxonomy" id="1734031"/>
    <lineage>
        <taxon>Bacteria</taxon>
        <taxon>Bacillati</taxon>
        <taxon>Actinomycetota</taxon>
        <taxon>Actinomycetes</taxon>
        <taxon>Micrococcales</taxon>
        <taxon>Microbacteriaceae</taxon>
        <taxon>Clavibacter</taxon>
    </lineage>
</organism>
<evidence type="ECO:0000313" key="21">
    <source>
        <dbReference type="EMBL" id="MBF4632597.1"/>
    </source>
</evidence>
<comment type="catalytic activity">
    <reaction evidence="20">
        <text>(2E)-octenoyl-CoA + NADPH + H(+) = octanoyl-CoA + NADP(+)</text>
        <dbReference type="Rhea" id="RHEA:44952"/>
        <dbReference type="ChEBI" id="CHEBI:15378"/>
        <dbReference type="ChEBI" id="CHEBI:57386"/>
        <dbReference type="ChEBI" id="CHEBI:57783"/>
        <dbReference type="ChEBI" id="CHEBI:58349"/>
        <dbReference type="ChEBI" id="CHEBI:62242"/>
    </reaction>
    <physiologicalReaction direction="left-to-right" evidence="20">
        <dbReference type="Rhea" id="RHEA:44953"/>
    </physiologicalReaction>
</comment>
<gene>
    <name evidence="21" type="ORF">ITJ42_15365</name>
</gene>
<evidence type="ECO:0000256" key="7">
    <source>
        <dbReference type="ARBA" id="ARBA00023002"/>
    </source>
</evidence>
<evidence type="ECO:0000256" key="15">
    <source>
        <dbReference type="ARBA" id="ARBA00047570"/>
    </source>
</evidence>
<evidence type="ECO:0000256" key="16">
    <source>
        <dbReference type="ARBA" id="ARBA00048686"/>
    </source>
</evidence>
<dbReference type="Proteomes" id="UP000634579">
    <property type="component" value="Unassembled WGS sequence"/>
</dbReference>